<keyword evidence="2" id="KW-0853">WD repeat</keyword>
<organism evidence="5 6">
    <name type="scientific">Pleurodeles waltl</name>
    <name type="common">Iberian ribbed newt</name>
    <dbReference type="NCBI Taxonomy" id="8319"/>
    <lineage>
        <taxon>Eukaryota</taxon>
        <taxon>Metazoa</taxon>
        <taxon>Chordata</taxon>
        <taxon>Craniata</taxon>
        <taxon>Vertebrata</taxon>
        <taxon>Euteleostomi</taxon>
        <taxon>Amphibia</taxon>
        <taxon>Batrachia</taxon>
        <taxon>Caudata</taxon>
        <taxon>Salamandroidea</taxon>
        <taxon>Salamandridae</taxon>
        <taxon>Pleurodelinae</taxon>
        <taxon>Pleurodeles</taxon>
    </lineage>
</organism>
<comment type="caution">
    <text evidence="5">The sequence shown here is derived from an EMBL/GenBank/DDBJ whole genome shotgun (WGS) entry which is preliminary data.</text>
</comment>
<keyword evidence="3" id="KW-0677">Repeat</keyword>
<evidence type="ECO:0000256" key="4">
    <source>
        <dbReference type="ARBA" id="ARBA00023054"/>
    </source>
</evidence>
<dbReference type="InterPro" id="IPR028041">
    <property type="entry name" value="WDCP"/>
</dbReference>
<accession>A0AAV7RES7</accession>
<evidence type="ECO:0000313" key="5">
    <source>
        <dbReference type="EMBL" id="KAJ1149313.1"/>
    </source>
</evidence>
<sequence length="607" mass="66463">MDILAVMTRRDACVLHNVRTDNANIRAEVKSSGVIHCACWTKEGNRLVVAIGSSLYSYVWDHANKSLNACLFCPIFDIGSCICAIESTVDVQVAVATELPLDRICGLNSGITFDVPAGAKIGSLSIQHNVPFTDEEFSMDGGRKYSELEKCKTLDSLAAASPGPINLTHILANHRKSESSPLIYLKRKDFVTGSGQDSSHLILVTFEKKVTSTRKVSIPGIIVPDILAFDHRAHIMAVASNTCSTVLVYSLTSSSLPNIQQIQLETNERPKGLCFLSERMLLVLVGKQKFSNPAFLPSSNSDKYTISLMVKEVVFEDDSSASSAGSQSALSAVDSCASLPGKKKYLDHLSRDIRNVSRELLIPGSTAIYPFVGRKRLIEEVKSPNGEQSPTSSASDCEEKTSLITMNALETEPRNRPFALHNLEMPSRLSNRPLSPKVQPSVDHEISNVTKNNQPLEKGASLVYRNLERLNSCFTELHQALCEVSDPTRNGRKLPPIYPPSQEPSYVYISCQKPLSAGDGVNEKKLFLLCEGKLQLSVVQGVFNLSLVEMQHGSSWIVLTTDSEGFVPLTFRTAQEIIIRDASVRSKVTVHSSENNSDASIYSEPVT</sequence>
<evidence type="ECO:0000256" key="2">
    <source>
        <dbReference type="ARBA" id="ARBA00022574"/>
    </source>
</evidence>
<dbReference type="AlphaFoldDB" id="A0AAV7RES7"/>
<dbReference type="PANTHER" id="PTHR14897:SF5">
    <property type="entry name" value="WD REPEAT AND COILED-COIL-CONTAINING PROTEIN"/>
    <property type="match status" value="1"/>
</dbReference>
<dbReference type="Pfam" id="PF15390">
    <property type="entry name" value="WDCP"/>
    <property type="match status" value="1"/>
</dbReference>
<keyword evidence="6" id="KW-1185">Reference proteome</keyword>
<dbReference type="Proteomes" id="UP001066276">
    <property type="component" value="Chromosome 5"/>
</dbReference>
<protein>
    <recommendedName>
        <fullName evidence="1">WD repeat and coiled-coil-containing protein</fullName>
    </recommendedName>
</protein>
<evidence type="ECO:0000313" key="6">
    <source>
        <dbReference type="Proteomes" id="UP001066276"/>
    </source>
</evidence>
<dbReference type="SUPFAM" id="SSF101908">
    <property type="entry name" value="Putative isomerase YbhE"/>
    <property type="match status" value="1"/>
</dbReference>
<dbReference type="PANTHER" id="PTHR14897">
    <property type="entry name" value="WD REPEAT AND COILED-COIL-CONTAINING PROTEIN"/>
    <property type="match status" value="1"/>
</dbReference>
<gene>
    <name evidence="5" type="ORF">NDU88_002123</name>
</gene>
<proteinExistence type="predicted"/>
<evidence type="ECO:0000256" key="1">
    <source>
        <dbReference type="ARBA" id="ARBA00015683"/>
    </source>
</evidence>
<dbReference type="GO" id="GO:0019900">
    <property type="term" value="F:kinase binding"/>
    <property type="evidence" value="ECO:0007669"/>
    <property type="project" value="TreeGrafter"/>
</dbReference>
<keyword evidence="4" id="KW-0175">Coiled coil</keyword>
<name>A0AAV7RES7_PLEWA</name>
<reference evidence="5" key="1">
    <citation type="journal article" date="2022" name="bioRxiv">
        <title>Sequencing and chromosome-scale assembly of the giantPleurodeles waltlgenome.</title>
        <authorList>
            <person name="Brown T."/>
            <person name="Elewa A."/>
            <person name="Iarovenko S."/>
            <person name="Subramanian E."/>
            <person name="Araus A.J."/>
            <person name="Petzold A."/>
            <person name="Susuki M."/>
            <person name="Suzuki K.-i.T."/>
            <person name="Hayashi T."/>
            <person name="Toyoda A."/>
            <person name="Oliveira C."/>
            <person name="Osipova E."/>
            <person name="Leigh N.D."/>
            <person name="Simon A."/>
            <person name="Yun M.H."/>
        </authorList>
    </citation>
    <scope>NUCLEOTIDE SEQUENCE</scope>
    <source>
        <strain evidence="5">20211129_DDA</strain>
        <tissue evidence="5">Liver</tissue>
    </source>
</reference>
<evidence type="ECO:0000256" key="3">
    <source>
        <dbReference type="ARBA" id="ARBA00022737"/>
    </source>
</evidence>
<dbReference type="EMBL" id="JANPWB010000009">
    <property type="protein sequence ID" value="KAJ1149313.1"/>
    <property type="molecule type" value="Genomic_DNA"/>
</dbReference>